<name>A0AB74UU31_9GAMM</name>
<dbReference type="GO" id="GO:0046872">
    <property type="term" value="F:metal ion binding"/>
    <property type="evidence" value="ECO:0007669"/>
    <property type="project" value="InterPro"/>
</dbReference>
<dbReference type="GO" id="GO:0016813">
    <property type="term" value="F:hydrolase activity, acting on carbon-nitrogen (but not peptide) bonds, in linear amidines"/>
    <property type="evidence" value="ECO:0007669"/>
    <property type="project" value="UniProtKB-ARBA"/>
</dbReference>
<dbReference type="SUPFAM" id="SSF52768">
    <property type="entry name" value="Arginase/deacetylase"/>
    <property type="match status" value="1"/>
</dbReference>
<protein>
    <submittedName>
        <fullName evidence="1">Arginase family protein</fullName>
    </submittedName>
</protein>
<dbReference type="InterPro" id="IPR023696">
    <property type="entry name" value="Ureohydrolase_dom_sf"/>
</dbReference>
<dbReference type="EMBL" id="CP170721">
    <property type="protein sequence ID" value="XIA17954.1"/>
    <property type="molecule type" value="Genomic_DNA"/>
</dbReference>
<organism evidence="1">
    <name type="scientific">Rhodanobacter sp. FW102-FHT14D07</name>
    <dbReference type="NCBI Taxonomy" id="3351462"/>
    <lineage>
        <taxon>Bacteria</taxon>
        <taxon>Pseudomonadati</taxon>
        <taxon>Pseudomonadota</taxon>
        <taxon>Gammaproteobacteria</taxon>
        <taxon>Lysobacterales</taxon>
        <taxon>Rhodanobacteraceae</taxon>
        <taxon>Rhodanobacter</taxon>
    </lineage>
</organism>
<dbReference type="RefSeq" id="WP_395120928.1">
    <property type="nucleotide sequence ID" value="NZ_CP170721.1"/>
</dbReference>
<reference evidence="1" key="1">
    <citation type="submission" date="2024-10" db="EMBL/GenBank/DDBJ databases">
        <authorList>
            <person name="Lesea H.P."/>
            <person name="Kuehl J.V."/>
            <person name="Chandonia J.-M."/>
        </authorList>
    </citation>
    <scope>NUCLEOTIDE SEQUENCE</scope>
    <source>
        <strain evidence="1">FW102-FHT14D07</strain>
    </source>
</reference>
<accession>A0AB74UU31</accession>
<gene>
    <name evidence="1" type="ORF">ACFYG5_15505</name>
</gene>
<dbReference type="Gene3D" id="3.40.800.10">
    <property type="entry name" value="Ureohydrolase domain"/>
    <property type="match status" value="1"/>
</dbReference>
<proteinExistence type="predicted"/>
<dbReference type="AlphaFoldDB" id="A0AB74UU31"/>
<dbReference type="Pfam" id="PF00491">
    <property type="entry name" value="Arginase"/>
    <property type="match status" value="1"/>
</dbReference>
<evidence type="ECO:0000313" key="1">
    <source>
        <dbReference type="EMBL" id="XIA17954.1"/>
    </source>
</evidence>
<sequence length="292" mass="32909">MDKLANRPVVLDIDHSTGPLPDRLVLALEHWQESIRFGCSLATMRRFRTMLDELLPEHHGTVFTGSGDFHHLSWPLIAQVRREMPFQVVVLDNHPDNMRFPFGVHCGSWVRKVALLPQVIHVHVLGITSADIGAAHAWENYLTPLRRGKLSYWSIGVDTGWSRRLGLAHAFHGFDTAAALVDAFVERQRTQPAPSYLTIDKDVFAPEVARTNWDQGRLRLGHALALIGSLRRGLVGSDINGEVSHYRYKSWWKRRLSALDAQPVIDPAQLAEWQAQQHALNLQLLAAIAARS</sequence>
<dbReference type="InterPro" id="IPR006035">
    <property type="entry name" value="Ureohydrolase"/>
</dbReference>